<dbReference type="AlphaFoldDB" id="A0A0L0DTR4"/>
<keyword evidence="3" id="KW-0813">Transport</keyword>
<keyword evidence="11" id="KW-1185">Reference proteome</keyword>
<feature type="transmembrane region" description="Helical" evidence="8">
    <location>
        <begin position="364"/>
        <end position="386"/>
    </location>
</feature>
<reference evidence="10 11" key="1">
    <citation type="submission" date="2010-05" db="EMBL/GenBank/DDBJ databases">
        <title>The Genome Sequence of Thecamonas trahens ATCC 50062.</title>
        <authorList>
            <consortium name="The Broad Institute Genome Sequencing Platform"/>
            <person name="Russ C."/>
            <person name="Cuomo C."/>
            <person name="Shea T."/>
            <person name="Young S.K."/>
            <person name="Zeng Q."/>
            <person name="Koehrsen M."/>
            <person name="Haas B."/>
            <person name="Borodovsky M."/>
            <person name="Guigo R."/>
            <person name="Alvarado L."/>
            <person name="Berlin A."/>
            <person name="Bochicchio J."/>
            <person name="Borenstein D."/>
            <person name="Chapman S."/>
            <person name="Chen Z."/>
            <person name="Freedman E."/>
            <person name="Gellesch M."/>
            <person name="Goldberg J."/>
            <person name="Griggs A."/>
            <person name="Gujja S."/>
            <person name="Heilman E."/>
            <person name="Heiman D."/>
            <person name="Hepburn T."/>
            <person name="Howarth C."/>
            <person name="Jen D."/>
            <person name="Larson L."/>
            <person name="Mehta T."/>
            <person name="Park D."/>
            <person name="Pearson M."/>
            <person name="Roberts A."/>
            <person name="Saif S."/>
            <person name="Shenoy N."/>
            <person name="Sisk P."/>
            <person name="Stolte C."/>
            <person name="Sykes S."/>
            <person name="Thomson T."/>
            <person name="Walk T."/>
            <person name="White J."/>
            <person name="Yandava C."/>
            <person name="Burger G."/>
            <person name="Gray M.W."/>
            <person name="Holland P.W.H."/>
            <person name="King N."/>
            <person name="Lang F.B.F."/>
            <person name="Roger A.J."/>
            <person name="Ruiz-Trillo I."/>
            <person name="Lander E."/>
            <person name="Nusbaum C."/>
        </authorList>
    </citation>
    <scope>NUCLEOTIDE SEQUENCE [LARGE SCALE GENOMIC DNA]</scope>
    <source>
        <strain evidence="10 11">ATCC 50062</strain>
    </source>
</reference>
<keyword evidence="6 8" id="KW-1133">Transmembrane helix</keyword>
<feature type="transmembrane region" description="Helical" evidence="8">
    <location>
        <begin position="296"/>
        <end position="316"/>
    </location>
</feature>
<dbReference type="Pfam" id="PF01490">
    <property type="entry name" value="Aa_trans"/>
    <property type="match status" value="1"/>
</dbReference>
<dbReference type="RefSeq" id="XP_013752932.1">
    <property type="nucleotide sequence ID" value="XM_013897478.1"/>
</dbReference>
<feature type="domain" description="Amino acid transporter transmembrane" evidence="9">
    <location>
        <begin position="32"/>
        <end position="418"/>
    </location>
</feature>
<feature type="transmembrane region" description="Helical" evidence="8">
    <location>
        <begin position="63"/>
        <end position="88"/>
    </location>
</feature>
<organism evidence="10 11">
    <name type="scientific">Thecamonas trahens ATCC 50062</name>
    <dbReference type="NCBI Taxonomy" id="461836"/>
    <lineage>
        <taxon>Eukaryota</taxon>
        <taxon>Apusozoa</taxon>
        <taxon>Apusomonadida</taxon>
        <taxon>Apusomonadidae</taxon>
        <taxon>Thecamonas</taxon>
    </lineage>
</organism>
<sequence length="424" mass="44944">MLHSSSLLTVESVSIDTTTTTTTTKVHPLPKGTRTGATFNLANCAVGAGVLGLPFAIASAGLALGWILLIFLSLIAWLGLRFIVYAATATRANSYEDLVARVAGDRAATAFKLLIVAYSMGVAVGYIVIVGDLMPKVVGHWIDGDAGDDEASRSFWASRAVWQTLPTFAVMLPLSSLRSIDSLRHASMLAIAAIMSLSSPSSSAPRTKHVTWFSFTPDIFVATPIIAFALGGHLQSVAIFKDLAPQKQSLANWNLIAMYVVVGLSSLYAAVASFAYMQHGAEVEANVLLSFASSDVLVQISAIAISVVVTLSYPLFVWSLRNSLDMLLFPDARPAPFARLLALSIGIVASTYTIAILFPDIKFILSFLGSTGAVLIKFVVPSYLYLRTAPPDDSRMRIGAWAVLIVGVVVGLVSTTVVLVGAAS</sequence>
<feature type="transmembrane region" description="Helical" evidence="8">
    <location>
        <begin position="109"/>
        <end position="129"/>
    </location>
</feature>
<proteinExistence type="inferred from homology"/>
<name>A0A0L0DTR4_THETB</name>
<evidence type="ECO:0000256" key="1">
    <source>
        <dbReference type="ARBA" id="ARBA00004141"/>
    </source>
</evidence>
<keyword evidence="5" id="KW-0029">Amino-acid transport</keyword>
<dbReference type="InterPro" id="IPR013057">
    <property type="entry name" value="AA_transpt_TM"/>
</dbReference>
<dbReference type="EMBL" id="GL349502">
    <property type="protein sequence ID" value="KNC55724.1"/>
    <property type="molecule type" value="Genomic_DNA"/>
</dbReference>
<feature type="transmembrane region" description="Helical" evidence="8">
    <location>
        <begin position="398"/>
        <end position="423"/>
    </location>
</feature>
<dbReference type="GO" id="GO:0016020">
    <property type="term" value="C:membrane"/>
    <property type="evidence" value="ECO:0007669"/>
    <property type="project" value="UniProtKB-SubCell"/>
</dbReference>
<keyword evidence="7 8" id="KW-0472">Membrane</keyword>
<comment type="similarity">
    <text evidence="2">Belongs to the amino acid/polyamine transporter 2 family.</text>
</comment>
<feature type="transmembrane region" description="Helical" evidence="8">
    <location>
        <begin position="219"/>
        <end position="240"/>
    </location>
</feature>
<evidence type="ECO:0000256" key="7">
    <source>
        <dbReference type="ARBA" id="ARBA00023136"/>
    </source>
</evidence>
<keyword evidence="4 8" id="KW-0812">Transmembrane</keyword>
<feature type="transmembrane region" description="Helical" evidence="8">
    <location>
        <begin position="252"/>
        <end position="276"/>
    </location>
</feature>
<dbReference type="eggNOG" id="KOG1305">
    <property type="taxonomic scope" value="Eukaryota"/>
</dbReference>
<feature type="transmembrane region" description="Helical" evidence="8">
    <location>
        <begin position="337"/>
        <end position="358"/>
    </location>
</feature>
<evidence type="ECO:0000256" key="4">
    <source>
        <dbReference type="ARBA" id="ARBA00022692"/>
    </source>
</evidence>
<dbReference type="OrthoDB" id="438545at2759"/>
<evidence type="ECO:0000313" key="10">
    <source>
        <dbReference type="EMBL" id="KNC55724.1"/>
    </source>
</evidence>
<evidence type="ECO:0000256" key="3">
    <source>
        <dbReference type="ARBA" id="ARBA00022448"/>
    </source>
</evidence>
<dbReference type="STRING" id="461836.A0A0L0DTR4"/>
<evidence type="ECO:0000256" key="8">
    <source>
        <dbReference type="SAM" id="Phobius"/>
    </source>
</evidence>
<dbReference type="Proteomes" id="UP000054408">
    <property type="component" value="Unassembled WGS sequence"/>
</dbReference>
<dbReference type="PANTHER" id="PTHR22950:SF458">
    <property type="entry name" value="SODIUM-COUPLED NEUTRAL AMINO ACID TRANSPORTER 11-RELATED"/>
    <property type="match status" value="1"/>
</dbReference>
<evidence type="ECO:0000313" key="11">
    <source>
        <dbReference type="Proteomes" id="UP000054408"/>
    </source>
</evidence>
<dbReference type="GO" id="GO:0015179">
    <property type="term" value="F:L-amino acid transmembrane transporter activity"/>
    <property type="evidence" value="ECO:0007669"/>
    <property type="project" value="TreeGrafter"/>
</dbReference>
<comment type="subcellular location">
    <subcellularLocation>
        <location evidence="1">Membrane</location>
        <topology evidence="1">Multi-pass membrane protein</topology>
    </subcellularLocation>
</comment>
<protein>
    <submittedName>
        <fullName evidence="10">Amino acid transporter</fullName>
    </submittedName>
</protein>
<feature type="transmembrane region" description="Helical" evidence="8">
    <location>
        <begin position="37"/>
        <end position="57"/>
    </location>
</feature>
<evidence type="ECO:0000259" key="9">
    <source>
        <dbReference type="Pfam" id="PF01490"/>
    </source>
</evidence>
<evidence type="ECO:0000256" key="5">
    <source>
        <dbReference type="ARBA" id="ARBA00022970"/>
    </source>
</evidence>
<evidence type="ECO:0000256" key="6">
    <source>
        <dbReference type="ARBA" id="ARBA00022989"/>
    </source>
</evidence>
<dbReference type="PANTHER" id="PTHR22950">
    <property type="entry name" value="AMINO ACID TRANSPORTER"/>
    <property type="match status" value="1"/>
</dbReference>
<accession>A0A0L0DTR4</accession>
<dbReference type="OMA" id="VNVCAIY"/>
<dbReference type="GeneID" id="25569225"/>
<gene>
    <name evidence="10" type="ORF">AMSG_11186</name>
</gene>
<evidence type="ECO:0000256" key="2">
    <source>
        <dbReference type="ARBA" id="ARBA00008066"/>
    </source>
</evidence>